<feature type="domain" description="CCHC-type" evidence="4">
    <location>
        <begin position="126"/>
        <end position="141"/>
    </location>
</feature>
<dbReference type="Proteomes" id="UP000694844">
    <property type="component" value="Chromosome 10"/>
</dbReference>
<evidence type="ECO:0000256" key="1">
    <source>
        <dbReference type="PROSITE-ProRule" id="PRU00047"/>
    </source>
</evidence>
<dbReference type="InterPro" id="IPR036875">
    <property type="entry name" value="Znf_CCHC_sf"/>
</dbReference>
<keyword evidence="5" id="KW-1185">Reference proteome</keyword>
<dbReference type="KEGG" id="cvn:111116594"/>
<keyword evidence="1" id="KW-0479">Metal-binding</keyword>
<keyword evidence="1" id="KW-0862">Zinc</keyword>
<keyword evidence="2" id="KW-0175">Coiled coil</keyword>
<feature type="region of interest" description="Disordered" evidence="3">
    <location>
        <begin position="219"/>
        <end position="265"/>
    </location>
</feature>
<feature type="coiled-coil region" evidence="2">
    <location>
        <begin position="1"/>
        <end position="28"/>
    </location>
</feature>
<evidence type="ECO:0000256" key="2">
    <source>
        <dbReference type="SAM" id="Coils"/>
    </source>
</evidence>
<dbReference type="PROSITE" id="PS50158">
    <property type="entry name" value="ZF_CCHC"/>
    <property type="match status" value="2"/>
</dbReference>
<dbReference type="GO" id="GO:0003676">
    <property type="term" value="F:nucleic acid binding"/>
    <property type="evidence" value="ECO:0007669"/>
    <property type="project" value="InterPro"/>
</dbReference>
<dbReference type="Gene3D" id="4.10.60.10">
    <property type="entry name" value="Zinc finger, CCHC-type"/>
    <property type="match status" value="2"/>
</dbReference>
<dbReference type="OrthoDB" id="7920740at2759"/>
<sequence>MDKVDKKLLEMNKDIQKLLKENEQNEQGQTKQTQLIIKDERERFAIIDKEFIKVRERMEKWERDDDSFRHNLTGQVKEDNEKLISVIEDLLHKSDEERKEILEKLEQEREEKEAAAAEEPKKRGACFICQDPGHYAPDCPNKPERKPAATYKGPNGYNGPNAYKGFQSYKGSNTYFQQDVFRPKQDGPSIAERKQNSNCYKCGQQGHWVSECPMNDEFWNEDIENEPPQSPRPILVPQPAVQQAPQVVPPAPKKRKLSLKKKDQQ</sequence>
<dbReference type="SUPFAM" id="SSF57756">
    <property type="entry name" value="Retrovirus zinc finger-like domains"/>
    <property type="match status" value="2"/>
</dbReference>
<dbReference type="RefSeq" id="XP_022311303.1">
    <property type="nucleotide sequence ID" value="XM_022455595.1"/>
</dbReference>
<dbReference type="Pfam" id="PF00098">
    <property type="entry name" value="zf-CCHC"/>
    <property type="match status" value="2"/>
</dbReference>
<evidence type="ECO:0000259" key="4">
    <source>
        <dbReference type="PROSITE" id="PS50158"/>
    </source>
</evidence>
<dbReference type="GeneID" id="111116594"/>
<proteinExistence type="predicted"/>
<evidence type="ECO:0000313" key="5">
    <source>
        <dbReference type="Proteomes" id="UP000694844"/>
    </source>
</evidence>
<evidence type="ECO:0000313" key="6">
    <source>
        <dbReference type="RefSeq" id="XP_022311303.1"/>
    </source>
</evidence>
<gene>
    <name evidence="6" type="primary">LOC111116594</name>
</gene>
<protein>
    <submittedName>
        <fullName evidence="6">Uncharacterized protein LOC111116594</fullName>
    </submittedName>
</protein>
<accession>A0A8B8C6G6</accession>
<feature type="compositionally biased region" description="Low complexity" evidence="3">
    <location>
        <begin position="237"/>
        <end position="246"/>
    </location>
</feature>
<feature type="region of interest" description="Disordered" evidence="3">
    <location>
        <begin position="137"/>
        <end position="164"/>
    </location>
</feature>
<dbReference type="PANTHER" id="PTHR23002">
    <property type="entry name" value="ZINC FINGER CCHC DOMAIN CONTAINING PROTEIN"/>
    <property type="match status" value="1"/>
</dbReference>
<dbReference type="SMART" id="SM00343">
    <property type="entry name" value="ZnF_C2HC"/>
    <property type="match status" value="2"/>
</dbReference>
<feature type="coiled-coil region" evidence="2">
    <location>
        <begin position="91"/>
        <end position="122"/>
    </location>
</feature>
<reference evidence="6" key="1">
    <citation type="submission" date="2025-08" db="UniProtKB">
        <authorList>
            <consortium name="RefSeq"/>
        </authorList>
    </citation>
    <scope>IDENTIFICATION</scope>
    <source>
        <tissue evidence="6">Whole sample</tissue>
    </source>
</reference>
<keyword evidence="1" id="KW-0863">Zinc-finger</keyword>
<dbReference type="GO" id="GO:0008270">
    <property type="term" value="F:zinc ion binding"/>
    <property type="evidence" value="ECO:0007669"/>
    <property type="project" value="UniProtKB-KW"/>
</dbReference>
<evidence type="ECO:0000256" key="3">
    <source>
        <dbReference type="SAM" id="MobiDB-lite"/>
    </source>
</evidence>
<dbReference type="InterPro" id="IPR051714">
    <property type="entry name" value="Znf_CCHC_NABP"/>
</dbReference>
<dbReference type="InterPro" id="IPR001878">
    <property type="entry name" value="Znf_CCHC"/>
</dbReference>
<dbReference type="AlphaFoldDB" id="A0A8B8C6G6"/>
<name>A0A8B8C6G6_CRAVI</name>
<feature type="domain" description="CCHC-type" evidence="4">
    <location>
        <begin position="199"/>
        <end position="213"/>
    </location>
</feature>
<organism evidence="5 6">
    <name type="scientific">Crassostrea virginica</name>
    <name type="common">Eastern oyster</name>
    <dbReference type="NCBI Taxonomy" id="6565"/>
    <lineage>
        <taxon>Eukaryota</taxon>
        <taxon>Metazoa</taxon>
        <taxon>Spiralia</taxon>
        <taxon>Lophotrochozoa</taxon>
        <taxon>Mollusca</taxon>
        <taxon>Bivalvia</taxon>
        <taxon>Autobranchia</taxon>
        <taxon>Pteriomorphia</taxon>
        <taxon>Ostreida</taxon>
        <taxon>Ostreoidea</taxon>
        <taxon>Ostreidae</taxon>
        <taxon>Crassostrea</taxon>
    </lineage>
</organism>